<dbReference type="Pfam" id="PF00480">
    <property type="entry name" value="ROK"/>
    <property type="match status" value="1"/>
</dbReference>
<dbReference type="PANTHER" id="PTHR18964:SF149">
    <property type="entry name" value="BIFUNCTIONAL UDP-N-ACETYLGLUCOSAMINE 2-EPIMERASE_N-ACETYLMANNOSAMINE KINASE"/>
    <property type="match status" value="1"/>
</dbReference>
<evidence type="ECO:0000313" key="4">
    <source>
        <dbReference type="EMBL" id="TRZ40457.1"/>
    </source>
</evidence>
<comment type="caution">
    <text evidence="4">The sequence shown here is derived from an EMBL/GenBank/DDBJ whole genome shotgun (WGS) entry which is preliminary data.</text>
</comment>
<dbReference type="SUPFAM" id="SSF46785">
    <property type="entry name" value="Winged helix' DNA-binding domain"/>
    <property type="match status" value="1"/>
</dbReference>
<comment type="similarity">
    <text evidence="2">Belongs to the ROK (NagC/XylR) family.</text>
</comment>
<reference evidence="5" key="1">
    <citation type="submission" date="2018-10" db="EMBL/GenBank/DDBJ databases">
        <title>FDA dAtabase for Regulatory Grade micrObial Sequences (FDA-ARGOS): Supporting development and validation of Infectious Disease Dx tests.</title>
        <authorList>
            <person name="Minogue T."/>
            <person name="Wolcott M."/>
            <person name="Wasieloski L."/>
            <person name="Aguilar W."/>
            <person name="Moore D."/>
            <person name="Tallon L."/>
            <person name="Sadzewicz L."/>
            <person name="Sengamalay N."/>
            <person name="Ott S."/>
            <person name="Godinez A."/>
            <person name="Nagaraj S."/>
            <person name="Vavikolanu K."/>
            <person name="Vyas G."/>
            <person name="Nadendla S."/>
            <person name="George J."/>
            <person name="Sichtig H."/>
        </authorList>
    </citation>
    <scope>NUCLEOTIDE SEQUENCE [LARGE SCALE GENOMIC DNA]</scope>
    <source>
        <strain evidence="5">FDAARGOS_343</strain>
    </source>
</reference>
<dbReference type="RefSeq" id="WP_185763848.1">
    <property type="nucleotide sequence ID" value="NZ_RIBP01000001.1"/>
</dbReference>
<comment type="function">
    <text evidence="1">Transcriptional repressor of xylose-utilizing enzymes.</text>
</comment>
<evidence type="ECO:0000256" key="1">
    <source>
        <dbReference type="ARBA" id="ARBA00002486"/>
    </source>
</evidence>
<dbReference type="InterPro" id="IPR036388">
    <property type="entry name" value="WH-like_DNA-bd_sf"/>
</dbReference>
<organism evidence="4 5">
    <name type="scientific">Niallia circulans</name>
    <name type="common">Bacillus circulans</name>
    <dbReference type="NCBI Taxonomy" id="1397"/>
    <lineage>
        <taxon>Bacteria</taxon>
        <taxon>Bacillati</taxon>
        <taxon>Bacillota</taxon>
        <taxon>Bacilli</taxon>
        <taxon>Bacillales</taxon>
        <taxon>Bacillaceae</taxon>
        <taxon>Niallia</taxon>
    </lineage>
</organism>
<dbReference type="PANTHER" id="PTHR18964">
    <property type="entry name" value="ROK (REPRESSOR, ORF, KINASE) FAMILY"/>
    <property type="match status" value="1"/>
</dbReference>
<dbReference type="InterPro" id="IPR043129">
    <property type="entry name" value="ATPase_NBD"/>
</dbReference>
<dbReference type="GO" id="GO:0042732">
    <property type="term" value="P:D-xylose metabolic process"/>
    <property type="evidence" value="ECO:0007669"/>
    <property type="project" value="UniProtKB-KW"/>
</dbReference>
<name>A0A553STY7_NIACI</name>
<gene>
    <name evidence="4" type="ORF">CEQ21_05970</name>
</gene>
<dbReference type="EMBL" id="RIBP01000001">
    <property type="protein sequence ID" value="TRZ40457.1"/>
    <property type="molecule type" value="Genomic_DNA"/>
</dbReference>
<evidence type="ECO:0000313" key="5">
    <source>
        <dbReference type="Proteomes" id="UP000319837"/>
    </source>
</evidence>
<keyword evidence="3" id="KW-0119">Carbohydrate metabolism</keyword>
<dbReference type="InterPro" id="IPR036390">
    <property type="entry name" value="WH_DNA-bd_sf"/>
</dbReference>
<protein>
    <submittedName>
        <fullName evidence="4">ROK family protein</fullName>
    </submittedName>
</protein>
<dbReference type="Gene3D" id="3.30.420.40">
    <property type="match status" value="2"/>
</dbReference>
<dbReference type="Gene3D" id="1.10.10.10">
    <property type="entry name" value="Winged helix-like DNA-binding domain superfamily/Winged helix DNA-binding domain"/>
    <property type="match status" value="1"/>
</dbReference>
<accession>A0A553STY7</accession>
<evidence type="ECO:0000256" key="2">
    <source>
        <dbReference type="ARBA" id="ARBA00006479"/>
    </source>
</evidence>
<dbReference type="AlphaFoldDB" id="A0A553STY7"/>
<evidence type="ECO:0000256" key="3">
    <source>
        <dbReference type="ARBA" id="ARBA00022629"/>
    </source>
</evidence>
<dbReference type="InterPro" id="IPR000600">
    <property type="entry name" value="ROK"/>
</dbReference>
<dbReference type="Proteomes" id="UP000319837">
    <property type="component" value="Unassembled WGS sequence"/>
</dbReference>
<keyword evidence="3" id="KW-0859">Xylose metabolism</keyword>
<proteinExistence type="inferred from homology"/>
<dbReference type="SUPFAM" id="SSF53067">
    <property type="entry name" value="Actin-like ATPase domain"/>
    <property type="match status" value="1"/>
</dbReference>
<sequence length="414" mass="46448">MNLSFSFLKIYDILVKNREQSDRMLKDFLLDNSEKNNIKKQIYKYIHLHRRISKIALLQAFNLPQTTLTRIIYDLQDKGFIYNDGTGEPSGGRPPTYYAIVPNAAYVIGIDISRTHVTAILTNILFEEVEKIQYKLHAIDTPEKVIPKLIFDLKNLLIKYKIKDKALLGIGIGSVGPLDREKGIILNPDSFVATEWNNVAIVEMLNKEFSLPITLNNGANTAAYAEYYLNSLLNDSILFCINGYGVRTGFLESGVPGNNQAGDSSAAGHIVIDINGKDCICGKKGCLAAYTTYKSLLDEIVAKKDISLLTIEDNAFDFIMKLLKNNDLEVQELVLQSAYYYGVGISNMINILHPSKVFLHGKLIYQYPAYYEKVVQTIKENINITSNIIIQKSKLGEKSVALGGAIEIYNAYFK</sequence>